<dbReference type="InterPro" id="IPR050886">
    <property type="entry name" value="RNA-binding_reg"/>
</dbReference>
<feature type="domain" description="RRM" evidence="3">
    <location>
        <begin position="147"/>
        <end position="225"/>
    </location>
</feature>
<evidence type="ECO:0000313" key="4">
    <source>
        <dbReference type="EMBL" id="KAI1708635.1"/>
    </source>
</evidence>
<keyword evidence="1 2" id="KW-0694">RNA-binding</keyword>
<dbReference type="SMART" id="SM00360">
    <property type="entry name" value="RRM"/>
    <property type="match status" value="4"/>
</dbReference>
<feature type="domain" description="RRM" evidence="3">
    <location>
        <begin position="227"/>
        <end position="295"/>
    </location>
</feature>
<dbReference type="InterPro" id="IPR000504">
    <property type="entry name" value="RRM_dom"/>
</dbReference>
<evidence type="ECO:0000313" key="5">
    <source>
        <dbReference type="Proteomes" id="UP001201812"/>
    </source>
</evidence>
<feature type="domain" description="RRM" evidence="3">
    <location>
        <begin position="378"/>
        <end position="460"/>
    </location>
</feature>
<sequence>MAQIRAKTLGYRSVYCMSDLDSRFLKLKSFCRKICKFKNTKVELFNNPLSEAIREEARENVDRFRSRSDKSVRHSKDLGTGANIVVIADVEEADSIKSRPNIAQDQKVTKTPTVNKTDSIKSPTNIAQDQKVSMAPIFNKNLNLRKYYIGINGLSVNTTPESLREFYSQFGEIAVCKIIFPGERDQFGSVAFTSREAMDRALNSFPHFIDGKEIKNVRPGVPGRKQLTLIVIDLSPKTTAESLKAFYSKFGWLNNCRIGQVGKVQFAYQKDMHRALDAQPHVIDGSEVFLQYATYDLDFWIGYVPDGITEEDLIAFYSKYGQLRECRLQKTPTGLLQAFVSYSAIDELNRAMDDRPHIIRGNPLRIGFLGKGHHSLPVSLFVGSLPENVTEETLRKEFSKYGKPVFWKIENDGRFNHSGPYGIVMYSSEQEALNALNSGPHTIESSVVDVRKLSEEKNNR</sequence>
<proteinExistence type="predicted"/>
<protein>
    <submittedName>
        <fullName evidence="4">RNA recognition motif domain-containing protein</fullName>
    </submittedName>
</protein>
<evidence type="ECO:0000259" key="3">
    <source>
        <dbReference type="PROSITE" id="PS50102"/>
    </source>
</evidence>
<dbReference type="EMBL" id="JAKKPZ010000034">
    <property type="protein sequence ID" value="KAI1708635.1"/>
    <property type="molecule type" value="Genomic_DNA"/>
</dbReference>
<dbReference type="AlphaFoldDB" id="A0AAD4N1N4"/>
<dbReference type="Proteomes" id="UP001201812">
    <property type="component" value="Unassembled WGS sequence"/>
</dbReference>
<gene>
    <name evidence="4" type="ORF">DdX_11710</name>
</gene>
<accession>A0AAD4N1N4</accession>
<dbReference type="GO" id="GO:0003723">
    <property type="term" value="F:RNA binding"/>
    <property type="evidence" value="ECO:0007669"/>
    <property type="project" value="UniProtKB-UniRule"/>
</dbReference>
<dbReference type="PROSITE" id="PS50102">
    <property type="entry name" value="RRM"/>
    <property type="match status" value="4"/>
</dbReference>
<dbReference type="InterPro" id="IPR035979">
    <property type="entry name" value="RBD_domain_sf"/>
</dbReference>
<dbReference type="PANTHER" id="PTHR48024:SF56">
    <property type="entry name" value="HETEROGENEOUS NUCLEAR RIBONUCLEOPROTEIN A0"/>
    <property type="match status" value="1"/>
</dbReference>
<evidence type="ECO:0000256" key="2">
    <source>
        <dbReference type="PROSITE-ProRule" id="PRU00176"/>
    </source>
</evidence>
<dbReference type="Pfam" id="PF00076">
    <property type="entry name" value="RRM_1"/>
    <property type="match status" value="3"/>
</dbReference>
<dbReference type="Gene3D" id="3.30.70.330">
    <property type="match status" value="4"/>
</dbReference>
<dbReference type="PANTHER" id="PTHR48024">
    <property type="entry name" value="GEO13361P1-RELATED"/>
    <property type="match status" value="1"/>
</dbReference>
<feature type="domain" description="RRM" evidence="3">
    <location>
        <begin position="297"/>
        <end position="371"/>
    </location>
</feature>
<name>A0AAD4N1N4_9BILA</name>
<organism evidence="4 5">
    <name type="scientific">Ditylenchus destructor</name>
    <dbReference type="NCBI Taxonomy" id="166010"/>
    <lineage>
        <taxon>Eukaryota</taxon>
        <taxon>Metazoa</taxon>
        <taxon>Ecdysozoa</taxon>
        <taxon>Nematoda</taxon>
        <taxon>Chromadorea</taxon>
        <taxon>Rhabditida</taxon>
        <taxon>Tylenchina</taxon>
        <taxon>Tylenchomorpha</taxon>
        <taxon>Sphaerularioidea</taxon>
        <taxon>Anguinidae</taxon>
        <taxon>Anguininae</taxon>
        <taxon>Ditylenchus</taxon>
    </lineage>
</organism>
<dbReference type="SUPFAM" id="SSF54928">
    <property type="entry name" value="RNA-binding domain, RBD"/>
    <property type="match status" value="4"/>
</dbReference>
<reference evidence="4" key="1">
    <citation type="submission" date="2022-01" db="EMBL/GenBank/DDBJ databases">
        <title>Genome Sequence Resource for Two Populations of Ditylenchus destructor, the Migratory Endoparasitic Phytonematode.</title>
        <authorList>
            <person name="Zhang H."/>
            <person name="Lin R."/>
            <person name="Xie B."/>
        </authorList>
    </citation>
    <scope>NUCLEOTIDE SEQUENCE</scope>
    <source>
        <strain evidence="4">BazhouSP</strain>
    </source>
</reference>
<dbReference type="InterPro" id="IPR012677">
    <property type="entry name" value="Nucleotide-bd_a/b_plait_sf"/>
</dbReference>
<keyword evidence="5" id="KW-1185">Reference proteome</keyword>
<dbReference type="CDD" id="cd00590">
    <property type="entry name" value="RRM_SF"/>
    <property type="match status" value="2"/>
</dbReference>
<comment type="caution">
    <text evidence="4">The sequence shown here is derived from an EMBL/GenBank/DDBJ whole genome shotgun (WGS) entry which is preliminary data.</text>
</comment>
<evidence type="ECO:0000256" key="1">
    <source>
        <dbReference type="ARBA" id="ARBA00022884"/>
    </source>
</evidence>